<dbReference type="PANTHER" id="PTHR43400:SF10">
    <property type="entry name" value="3-OXOSTEROID 1-DEHYDROGENASE"/>
    <property type="match status" value="1"/>
</dbReference>
<dbReference type="InterPro" id="IPR027477">
    <property type="entry name" value="Succ_DH/fumarate_Rdtase_cat_sf"/>
</dbReference>
<dbReference type="PROSITE" id="PS51318">
    <property type="entry name" value="TAT"/>
    <property type="match status" value="1"/>
</dbReference>
<dbReference type="Proteomes" id="UP000253817">
    <property type="component" value="Unassembled WGS sequence"/>
</dbReference>
<keyword evidence="3" id="KW-0274">FAD</keyword>
<evidence type="ECO:0000259" key="5">
    <source>
        <dbReference type="Pfam" id="PF00890"/>
    </source>
</evidence>
<dbReference type="EMBL" id="QICC01000047">
    <property type="protein sequence ID" value="RNM41148.1"/>
    <property type="molecule type" value="Genomic_DNA"/>
</dbReference>
<gene>
    <name evidence="6" type="ORF">C1876_02000</name>
    <name evidence="7" type="ORF">DMP09_11025</name>
</gene>
<keyword evidence="2" id="KW-0285">Flavoprotein</keyword>
<evidence type="ECO:0000256" key="1">
    <source>
        <dbReference type="ARBA" id="ARBA00001974"/>
    </source>
</evidence>
<keyword evidence="8" id="KW-1185">Reference proteome</keyword>
<evidence type="ECO:0000313" key="7">
    <source>
        <dbReference type="EMBL" id="RNM41148.1"/>
    </source>
</evidence>
<dbReference type="RefSeq" id="WP_114545064.1">
    <property type="nucleotide sequence ID" value="NZ_PPTT01000003.1"/>
</dbReference>
<dbReference type="Pfam" id="PF00890">
    <property type="entry name" value="FAD_binding_2"/>
    <property type="match status" value="1"/>
</dbReference>
<feature type="domain" description="FAD-dependent oxidoreductase 2 FAD-binding" evidence="5">
    <location>
        <begin position="56"/>
        <end position="506"/>
    </location>
</feature>
<comment type="caution">
    <text evidence="7">The sequence shown here is derived from an EMBL/GenBank/DDBJ whole genome shotgun (WGS) entry which is preliminary data.</text>
</comment>
<evidence type="ECO:0000256" key="3">
    <source>
        <dbReference type="ARBA" id="ARBA00022827"/>
    </source>
</evidence>
<dbReference type="GO" id="GO:0008202">
    <property type="term" value="P:steroid metabolic process"/>
    <property type="evidence" value="ECO:0007669"/>
    <property type="project" value="UniProtKB-ARBA"/>
</dbReference>
<dbReference type="OrthoDB" id="9813348at2"/>
<comment type="cofactor">
    <cofactor evidence="1">
        <name>FAD</name>
        <dbReference type="ChEBI" id="CHEBI:57692"/>
    </cofactor>
</comment>
<dbReference type="PROSITE" id="PS51257">
    <property type="entry name" value="PROKAR_LIPOPROTEIN"/>
    <property type="match status" value="1"/>
</dbReference>
<protein>
    <recommendedName>
        <fullName evidence="5">FAD-dependent oxidoreductase 2 FAD-binding domain-containing protein</fullName>
    </recommendedName>
</protein>
<sequence>MSELSRRNFIVGAGIAAAATAAGMVGCSAGGTAQGGAAKEVRNAEEVIAWEHEAEIVVCGFGGSGAITAIQASDNGASVLVLEKQPQDDGDKMNQTNSTRLCHATMMNFNSESEAVAYLTATSRGATPDDVIASWAKFAPHTGEFMQGLGADIFDAGETTEYPLDLFPEGANYNCFNFKGQGPELWQVLQDAADERDIEVLYETPAMELVTNNEGVVIGVKAKRGDSDVYVKATKAVVLATGGFEYDFDMLNQYVYAPTPRFYANPDNTGDGIRMAQAAGADLWHMGLIGGRVIPFFPDLGFGLQGGTPDPYLLVDHYGKRFMNENWKAHSAVLESVKFSTDLCDFPAIPAFSIFDQTAVDAGPVVTGGMMKVNAYEWSKDNSKEIAAGWILKGDTIEELAAKMNDDPEIKGHMDPAVLAQTLSDFNGYASVGEDPQFGRPAADMQPLSTPPYYALKMYPGGVNTFGGPRRNAKGQIVKPDGQPVGHLYGTGEMGSVQGFLYSGGGWNICEIVVSGQIAANNAVEEEPWESKEN</sequence>
<dbReference type="InterPro" id="IPR003953">
    <property type="entry name" value="FAD-dep_OxRdtase_2_FAD-bd"/>
</dbReference>
<dbReference type="InterPro" id="IPR006311">
    <property type="entry name" value="TAT_signal"/>
</dbReference>
<evidence type="ECO:0000313" key="6">
    <source>
        <dbReference type="EMBL" id="RDB71034.1"/>
    </source>
</evidence>
<dbReference type="Gene3D" id="3.50.50.60">
    <property type="entry name" value="FAD/NAD(P)-binding domain"/>
    <property type="match status" value="1"/>
</dbReference>
<dbReference type="PANTHER" id="PTHR43400">
    <property type="entry name" value="FUMARATE REDUCTASE"/>
    <property type="match status" value="1"/>
</dbReference>
<name>A0A3N0IVY8_9ACTN</name>
<accession>A0A3N0IVY8</accession>
<reference evidence="9" key="2">
    <citation type="submission" date="2018-05" db="EMBL/GenBank/DDBJ databases">
        <title>Genome Sequencing of selected type strains of the family Eggerthellaceae.</title>
        <authorList>
            <person name="Danylec N."/>
            <person name="Stoll D.A."/>
            <person name="Doetsch A."/>
            <person name="Huch M."/>
        </authorList>
    </citation>
    <scope>NUCLEOTIDE SEQUENCE [LARGE SCALE GENOMIC DNA]</scope>
    <source>
        <strain evidence="9">DSM 16107</strain>
    </source>
</reference>
<keyword evidence="4" id="KW-0560">Oxidoreductase</keyword>
<dbReference type="Proteomes" id="UP000270112">
    <property type="component" value="Unassembled WGS sequence"/>
</dbReference>
<evidence type="ECO:0000313" key="9">
    <source>
        <dbReference type="Proteomes" id="UP000270112"/>
    </source>
</evidence>
<reference evidence="6 8" key="1">
    <citation type="journal article" date="2018" name="Elife">
        <title>Discovery and characterization of a prevalent human gut bacterial enzyme sufficient for the inactivation of a family of plant toxins.</title>
        <authorList>
            <person name="Koppel N."/>
            <person name="Bisanz J.E."/>
            <person name="Pandelia M.E."/>
            <person name="Turnbaugh P.J."/>
            <person name="Balskus E.P."/>
        </authorList>
    </citation>
    <scope>NUCLEOTIDE SEQUENCE [LARGE SCALE GENOMIC DNA]</scope>
    <source>
        <strain evidence="6 8">DSM 16107</strain>
    </source>
</reference>
<reference evidence="7" key="3">
    <citation type="journal article" date="2019" name="Microbiol. Resour. Announc.">
        <title>Draft Genome Sequences of Type Strains of Gordonibacter faecihominis, Paraeggerthella hongkongensis, Parvibacter caecicola,Slackia equolifaciens, Slackia faecicanis, and Slackia isoflavoniconvertens.</title>
        <authorList>
            <person name="Danylec N."/>
            <person name="Stoll D.A."/>
            <person name="Dotsch A."/>
            <person name="Huch M."/>
        </authorList>
    </citation>
    <scope>NUCLEOTIDE SEQUENCE</scope>
    <source>
        <strain evidence="7">DSM 16107</strain>
    </source>
</reference>
<dbReference type="EMBL" id="PPTT01000003">
    <property type="protein sequence ID" value="RDB71034.1"/>
    <property type="molecule type" value="Genomic_DNA"/>
</dbReference>
<evidence type="ECO:0000256" key="2">
    <source>
        <dbReference type="ARBA" id="ARBA00022630"/>
    </source>
</evidence>
<dbReference type="InterPro" id="IPR050315">
    <property type="entry name" value="FAD-oxidoreductase_2"/>
</dbReference>
<dbReference type="Gene3D" id="3.90.700.10">
    <property type="entry name" value="Succinate dehydrogenase/fumarate reductase flavoprotein, catalytic domain"/>
    <property type="match status" value="1"/>
</dbReference>
<dbReference type="SUPFAM" id="SSF56425">
    <property type="entry name" value="Succinate dehydrogenase/fumarate reductase flavoprotein, catalytic domain"/>
    <property type="match status" value="1"/>
</dbReference>
<evidence type="ECO:0000256" key="4">
    <source>
        <dbReference type="ARBA" id="ARBA00023002"/>
    </source>
</evidence>
<organism evidence="7 9">
    <name type="scientific">Eggerthella sinensis</name>
    <dbReference type="NCBI Taxonomy" id="242230"/>
    <lineage>
        <taxon>Bacteria</taxon>
        <taxon>Bacillati</taxon>
        <taxon>Actinomycetota</taxon>
        <taxon>Coriobacteriia</taxon>
        <taxon>Eggerthellales</taxon>
        <taxon>Eggerthellaceae</taxon>
        <taxon>Eggerthella</taxon>
    </lineage>
</organism>
<dbReference type="InterPro" id="IPR036188">
    <property type="entry name" value="FAD/NAD-bd_sf"/>
</dbReference>
<dbReference type="GO" id="GO:0033765">
    <property type="term" value="F:steroid dehydrogenase activity, acting on the CH-CH group of donors"/>
    <property type="evidence" value="ECO:0007669"/>
    <property type="project" value="UniProtKB-ARBA"/>
</dbReference>
<proteinExistence type="predicted"/>
<evidence type="ECO:0000313" key="8">
    <source>
        <dbReference type="Proteomes" id="UP000253817"/>
    </source>
</evidence>
<dbReference type="AlphaFoldDB" id="A0A3N0IVY8"/>
<dbReference type="SUPFAM" id="SSF51905">
    <property type="entry name" value="FAD/NAD(P)-binding domain"/>
    <property type="match status" value="1"/>
</dbReference>